<feature type="compositionally biased region" description="Basic and acidic residues" evidence="1">
    <location>
        <begin position="73"/>
        <end position="87"/>
    </location>
</feature>
<feature type="region of interest" description="Disordered" evidence="1">
    <location>
        <begin position="57"/>
        <end position="87"/>
    </location>
</feature>
<proteinExistence type="predicted"/>
<evidence type="ECO:0000256" key="1">
    <source>
        <dbReference type="SAM" id="MobiDB-lite"/>
    </source>
</evidence>
<reference evidence="2" key="2">
    <citation type="journal article" date="2024" name="Plant">
        <title>Genomic evolution and insights into agronomic trait innovations of Sesamum species.</title>
        <authorList>
            <person name="Miao H."/>
            <person name="Wang L."/>
            <person name="Qu L."/>
            <person name="Liu H."/>
            <person name="Sun Y."/>
            <person name="Le M."/>
            <person name="Wang Q."/>
            <person name="Wei S."/>
            <person name="Zheng Y."/>
            <person name="Lin W."/>
            <person name="Duan Y."/>
            <person name="Cao H."/>
            <person name="Xiong S."/>
            <person name="Wang X."/>
            <person name="Wei L."/>
            <person name="Li C."/>
            <person name="Ma Q."/>
            <person name="Ju M."/>
            <person name="Zhao R."/>
            <person name="Li G."/>
            <person name="Mu C."/>
            <person name="Tian Q."/>
            <person name="Mei H."/>
            <person name="Zhang T."/>
            <person name="Gao T."/>
            <person name="Zhang H."/>
        </authorList>
    </citation>
    <scope>NUCLEOTIDE SEQUENCE</scope>
    <source>
        <strain evidence="2">G02</strain>
    </source>
</reference>
<evidence type="ECO:0000313" key="2">
    <source>
        <dbReference type="EMBL" id="KAL0325068.1"/>
    </source>
</evidence>
<feature type="compositionally biased region" description="Polar residues" evidence="1">
    <location>
        <begin position="63"/>
        <end position="72"/>
    </location>
</feature>
<comment type="caution">
    <text evidence="2">The sequence shown here is derived from an EMBL/GenBank/DDBJ whole genome shotgun (WGS) entry which is preliminary data.</text>
</comment>
<reference evidence="2" key="1">
    <citation type="submission" date="2020-06" db="EMBL/GenBank/DDBJ databases">
        <authorList>
            <person name="Li T."/>
            <person name="Hu X."/>
            <person name="Zhang T."/>
            <person name="Song X."/>
            <person name="Zhang H."/>
            <person name="Dai N."/>
            <person name="Sheng W."/>
            <person name="Hou X."/>
            <person name="Wei L."/>
        </authorList>
    </citation>
    <scope>NUCLEOTIDE SEQUENCE</scope>
    <source>
        <strain evidence="2">G02</strain>
        <tissue evidence="2">Leaf</tissue>
    </source>
</reference>
<dbReference type="AlphaFoldDB" id="A0AAW2M1X9"/>
<organism evidence="2">
    <name type="scientific">Sesamum radiatum</name>
    <name type="common">Black benniseed</name>
    <dbReference type="NCBI Taxonomy" id="300843"/>
    <lineage>
        <taxon>Eukaryota</taxon>
        <taxon>Viridiplantae</taxon>
        <taxon>Streptophyta</taxon>
        <taxon>Embryophyta</taxon>
        <taxon>Tracheophyta</taxon>
        <taxon>Spermatophyta</taxon>
        <taxon>Magnoliopsida</taxon>
        <taxon>eudicotyledons</taxon>
        <taxon>Gunneridae</taxon>
        <taxon>Pentapetalae</taxon>
        <taxon>asterids</taxon>
        <taxon>lamiids</taxon>
        <taxon>Lamiales</taxon>
        <taxon>Pedaliaceae</taxon>
        <taxon>Sesamum</taxon>
    </lineage>
</organism>
<gene>
    <name evidence="2" type="ORF">Sradi_5076100</name>
</gene>
<dbReference type="EMBL" id="JACGWJ010000023">
    <property type="protein sequence ID" value="KAL0325068.1"/>
    <property type="molecule type" value="Genomic_DNA"/>
</dbReference>
<protein>
    <submittedName>
        <fullName evidence="2">Uncharacterized protein</fullName>
    </submittedName>
</protein>
<sequence>MLQIHQEWRDRKNDADMKPFIEAESYFADAKLYLYLDIMQEVLPSRFSVGYSNEEVHPKATPMENNNENLSETTKDEAPTSAEHETKKLPYSSVFRYVVPSNDKGK</sequence>
<name>A0AAW2M1X9_SESRA</name>
<accession>A0AAW2M1X9</accession>